<dbReference type="GO" id="GO:0015937">
    <property type="term" value="P:coenzyme A biosynthetic process"/>
    <property type="evidence" value="ECO:0007669"/>
    <property type="project" value="InterPro"/>
</dbReference>
<name>A0A8T4KX18_9ARCH</name>
<evidence type="ECO:0000256" key="2">
    <source>
        <dbReference type="ARBA" id="ARBA00022840"/>
    </source>
</evidence>
<dbReference type="Proteomes" id="UP000677687">
    <property type="component" value="Unassembled WGS sequence"/>
</dbReference>
<reference evidence="3" key="1">
    <citation type="submission" date="2021-03" db="EMBL/GenBank/DDBJ databases">
        <authorList>
            <person name="Jaffe A."/>
        </authorList>
    </citation>
    <scope>NUCLEOTIDE SEQUENCE</scope>
    <source>
        <strain evidence="3">RIFCSPHIGHO2_01_FULL_AR10_44_11</strain>
    </source>
</reference>
<dbReference type="InterPro" id="IPR027417">
    <property type="entry name" value="P-loop_NTPase"/>
</dbReference>
<dbReference type="EMBL" id="JAGVWD010000030">
    <property type="protein sequence ID" value="MBS3057400.1"/>
    <property type="molecule type" value="Genomic_DNA"/>
</dbReference>
<dbReference type="GO" id="GO:0004140">
    <property type="term" value="F:dephospho-CoA kinase activity"/>
    <property type="evidence" value="ECO:0007669"/>
    <property type="project" value="UniProtKB-EC"/>
</dbReference>
<dbReference type="InterPro" id="IPR001977">
    <property type="entry name" value="Depp_CoAkinase"/>
</dbReference>
<dbReference type="PANTHER" id="PTHR10695">
    <property type="entry name" value="DEPHOSPHO-COA KINASE-RELATED"/>
    <property type="match status" value="1"/>
</dbReference>
<evidence type="ECO:0000313" key="3">
    <source>
        <dbReference type="EMBL" id="MBS3057400.1"/>
    </source>
</evidence>
<dbReference type="EC" id="2.7.1.24" evidence="3"/>
<evidence type="ECO:0000313" key="4">
    <source>
        <dbReference type="Proteomes" id="UP000677687"/>
    </source>
</evidence>
<dbReference type="SUPFAM" id="SSF52540">
    <property type="entry name" value="P-loop containing nucleoside triphosphate hydrolases"/>
    <property type="match status" value="1"/>
</dbReference>
<dbReference type="NCBIfam" id="TIGR00152">
    <property type="entry name" value="dephospho-CoA kinase"/>
    <property type="match status" value="1"/>
</dbReference>
<protein>
    <submittedName>
        <fullName evidence="3">Dephospho-CoA kinase</fullName>
        <ecNumber evidence="3">2.7.1.24</ecNumber>
    </submittedName>
</protein>
<dbReference type="PROSITE" id="PS51219">
    <property type="entry name" value="DPCK"/>
    <property type="match status" value="1"/>
</dbReference>
<dbReference type="PANTHER" id="PTHR10695:SF46">
    <property type="entry name" value="BIFUNCTIONAL COENZYME A SYNTHASE-RELATED"/>
    <property type="match status" value="1"/>
</dbReference>
<comment type="caution">
    <text evidence="3">The sequence shown here is derived from an EMBL/GenBank/DDBJ whole genome shotgun (WGS) entry which is preliminary data.</text>
</comment>
<keyword evidence="3" id="KW-0418">Kinase</keyword>
<gene>
    <name evidence="3" type="primary">coaE</name>
    <name evidence="3" type="ORF">J4415_02120</name>
</gene>
<keyword evidence="3" id="KW-0808">Transferase</keyword>
<dbReference type="CDD" id="cd02022">
    <property type="entry name" value="DPCK"/>
    <property type="match status" value="1"/>
</dbReference>
<sequence length="196" mass="21582">MLVIGLTSGIACGKTTVARMLSKYAHAAILDADKIAKEEMRTGRSAYKKLVKIFGSGILCKNKTISTKKLAELVFKNKNSLKKLNSAVHPFVIAEIKKQLKNVKSKIVVIDAPLLLEARLQDLCDLVVVVNASKETQIKRLMRKGFSRNEALMRINSQMPLNEKIKMADCVIDNDGALESTKKQAKALAAIIEGMK</sequence>
<keyword evidence="2" id="KW-0067">ATP-binding</keyword>
<evidence type="ECO:0000256" key="1">
    <source>
        <dbReference type="ARBA" id="ARBA00022741"/>
    </source>
</evidence>
<dbReference type="HAMAP" id="MF_00376">
    <property type="entry name" value="Dephospho_CoA_kinase"/>
    <property type="match status" value="1"/>
</dbReference>
<proteinExistence type="inferred from homology"/>
<dbReference type="Gene3D" id="3.40.50.300">
    <property type="entry name" value="P-loop containing nucleotide triphosphate hydrolases"/>
    <property type="match status" value="1"/>
</dbReference>
<dbReference type="GO" id="GO:0005524">
    <property type="term" value="F:ATP binding"/>
    <property type="evidence" value="ECO:0007669"/>
    <property type="project" value="UniProtKB-KW"/>
</dbReference>
<dbReference type="AlphaFoldDB" id="A0A8T4KX18"/>
<reference evidence="3" key="2">
    <citation type="submission" date="2021-05" db="EMBL/GenBank/DDBJ databases">
        <title>Protein family content uncovers lineage relationships and bacterial pathway maintenance mechanisms in DPANN archaea.</title>
        <authorList>
            <person name="Castelle C.J."/>
            <person name="Meheust R."/>
            <person name="Jaffe A.L."/>
            <person name="Seitz K."/>
            <person name="Gong X."/>
            <person name="Baker B.J."/>
            <person name="Banfield J.F."/>
        </authorList>
    </citation>
    <scope>NUCLEOTIDE SEQUENCE</scope>
    <source>
        <strain evidence="3">RIFCSPHIGHO2_01_FULL_AR10_44_11</strain>
    </source>
</reference>
<organism evidence="3 4">
    <name type="scientific">Candidatus Iainarchaeum sp</name>
    <dbReference type="NCBI Taxonomy" id="3101447"/>
    <lineage>
        <taxon>Archaea</taxon>
        <taxon>Candidatus Iainarchaeota</taxon>
        <taxon>Candidatus Iainarchaeia</taxon>
        <taxon>Candidatus Iainarchaeales</taxon>
        <taxon>Candidatus Iainarchaeaceae</taxon>
        <taxon>Candidatus Iainarchaeum</taxon>
    </lineage>
</organism>
<keyword evidence="1" id="KW-0547">Nucleotide-binding</keyword>
<accession>A0A8T4KX18</accession>
<dbReference type="Pfam" id="PF01121">
    <property type="entry name" value="CoaE"/>
    <property type="match status" value="1"/>
</dbReference>